<evidence type="ECO:0000256" key="2">
    <source>
        <dbReference type="SAM" id="SignalP"/>
    </source>
</evidence>
<dbReference type="OrthoDB" id="956918at2"/>
<feature type="region of interest" description="Disordered" evidence="1">
    <location>
        <begin position="118"/>
        <end position="154"/>
    </location>
</feature>
<keyword evidence="2" id="KW-0732">Signal</keyword>
<dbReference type="RefSeq" id="WP_108739044.1">
    <property type="nucleotide sequence ID" value="NZ_CP020918.1"/>
</dbReference>
<protein>
    <recommendedName>
        <fullName evidence="5">LTXXQ motif family protein</fullName>
    </recommendedName>
</protein>
<feature type="compositionally biased region" description="Basic residues" evidence="1">
    <location>
        <begin position="128"/>
        <end position="142"/>
    </location>
</feature>
<feature type="signal peptide" evidence="2">
    <location>
        <begin position="1"/>
        <end position="21"/>
    </location>
</feature>
<sequence>MKKVFTTALIALITITGFAQGKQNAESKKQHHGMENFTPAQRQELMLKKMTLGLDLNASQQKEMSKIMGEQMAKREAFMKDHKSKTEKPSSDQMFAMKSKMLDEQIAMKARVKKILSPEQFSKWEKINHHHHKGMKKHHSDKRRGDKNKEAETK</sequence>
<gene>
    <name evidence="3" type="ORF">FFWV33_00340</name>
</gene>
<dbReference type="KEGG" id="ffa:FFWV33_00340"/>
<evidence type="ECO:0000313" key="4">
    <source>
        <dbReference type="Proteomes" id="UP000244527"/>
    </source>
</evidence>
<evidence type="ECO:0000313" key="3">
    <source>
        <dbReference type="EMBL" id="AWG20075.1"/>
    </source>
</evidence>
<evidence type="ECO:0008006" key="5">
    <source>
        <dbReference type="Google" id="ProtNLM"/>
    </source>
</evidence>
<name>A0A2S1L8K9_9FLAO</name>
<dbReference type="AlphaFoldDB" id="A0A2S1L8K9"/>
<proteinExistence type="predicted"/>
<dbReference type="EMBL" id="CP020918">
    <property type="protein sequence ID" value="AWG20075.1"/>
    <property type="molecule type" value="Genomic_DNA"/>
</dbReference>
<keyword evidence="4" id="KW-1185">Reference proteome</keyword>
<dbReference type="Proteomes" id="UP000244527">
    <property type="component" value="Chromosome"/>
</dbReference>
<feature type="chain" id="PRO_5015690725" description="LTXXQ motif family protein" evidence="2">
    <location>
        <begin position="22"/>
        <end position="154"/>
    </location>
</feature>
<accession>A0A2S1L8K9</accession>
<feature type="compositionally biased region" description="Basic and acidic residues" evidence="1">
    <location>
        <begin position="143"/>
        <end position="154"/>
    </location>
</feature>
<reference evidence="3 4" key="1">
    <citation type="submission" date="2017-04" db="EMBL/GenBank/DDBJ databases">
        <title>Compelte genome sequence of WV33.</title>
        <authorList>
            <person name="Lee P.C."/>
        </authorList>
    </citation>
    <scope>NUCLEOTIDE SEQUENCE [LARGE SCALE GENOMIC DNA]</scope>
    <source>
        <strain evidence="3 4">WV33</strain>
    </source>
</reference>
<evidence type="ECO:0000256" key="1">
    <source>
        <dbReference type="SAM" id="MobiDB-lite"/>
    </source>
</evidence>
<organism evidence="3 4">
    <name type="scientific">Flavobacterium faecale</name>
    <dbReference type="NCBI Taxonomy" id="1355330"/>
    <lineage>
        <taxon>Bacteria</taxon>
        <taxon>Pseudomonadati</taxon>
        <taxon>Bacteroidota</taxon>
        <taxon>Flavobacteriia</taxon>
        <taxon>Flavobacteriales</taxon>
        <taxon>Flavobacteriaceae</taxon>
        <taxon>Flavobacterium</taxon>
    </lineage>
</organism>